<proteinExistence type="predicted"/>
<comment type="caution">
    <text evidence="1">The sequence shown here is derived from an EMBL/GenBank/DDBJ whole genome shotgun (WGS) entry which is preliminary data.</text>
</comment>
<sequence length="297" mass="32664">MNFTSKNEPFEHLRKVWTSKHRNLQDKIWDKHKESLSWIGRTISPRSLALGSLGGLLLLTAPQSGSFNTQIASTQGVLEGVDTNVLLADQLKDIVPKEVRPLDKTEEGDITKTLSQVFGFKVTSELEGIKLNRNYGLIGGEQHLYRYPGDNLQAHADSSGDWAKYGGSGIAPGLGAWGYFAPSKLEFTEKDKQKERYYLAIQTFLAPGFAENVGKYRDFFKHRKMLIVNPKTGQAVVAVIGDAGPAEFTGKHLGGSPEVMDVVGLAGGPRKGAVLYFFIDDPKDEIPLGPIKIKNFS</sequence>
<accession>A0A1F5JZT5</accession>
<protein>
    <submittedName>
        <fullName evidence="1">Uncharacterized protein</fullName>
    </submittedName>
</protein>
<dbReference type="STRING" id="1797768.A3C59_05415"/>
<name>A0A1F5JZT5_9BACT</name>
<dbReference type="AlphaFoldDB" id="A0A1F5JZT5"/>
<gene>
    <name evidence="1" type="ORF">A3C59_05415</name>
</gene>
<dbReference type="EMBL" id="MFCV01000002">
    <property type="protein sequence ID" value="OGE33981.1"/>
    <property type="molecule type" value="Genomic_DNA"/>
</dbReference>
<dbReference type="Proteomes" id="UP000176902">
    <property type="component" value="Unassembled WGS sequence"/>
</dbReference>
<evidence type="ECO:0000313" key="2">
    <source>
        <dbReference type="Proteomes" id="UP000176902"/>
    </source>
</evidence>
<organism evidence="1 2">
    <name type="scientific">Candidatus Daviesbacteria bacterium RIFCSPHIGHO2_02_FULL_36_13</name>
    <dbReference type="NCBI Taxonomy" id="1797768"/>
    <lineage>
        <taxon>Bacteria</taxon>
        <taxon>Candidatus Daviesiibacteriota</taxon>
    </lineage>
</organism>
<reference evidence="1 2" key="1">
    <citation type="journal article" date="2016" name="Nat. Commun.">
        <title>Thousands of microbial genomes shed light on interconnected biogeochemical processes in an aquifer system.</title>
        <authorList>
            <person name="Anantharaman K."/>
            <person name="Brown C.T."/>
            <person name="Hug L.A."/>
            <person name="Sharon I."/>
            <person name="Castelle C.J."/>
            <person name="Probst A.J."/>
            <person name="Thomas B.C."/>
            <person name="Singh A."/>
            <person name="Wilkins M.J."/>
            <person name="Karaoz U."/>
            <person name="Brodie E.L."/>
            <person name="Williams K.H."/>
            <person name="Hubbard S.S."/>
            <person name="Banfield J.F."/>
        </authorList>
    </citation>
    <scope>NUCLEOTIDE SEQUENCE [LARGE SCALE GENOMIC DNA]</scope>
</reference>
<evidence type="ECO:0000313" key="1">
    <source>
        <dbReference type="EMBL" id="OGE33981.1"/>
    </source>
</evidence>